<keyword evidence="2" id="KW-1185">Reference proteome</keyword>
<organism evidence="1 2">
    <name type="scientific">Paenibacillus glycanilyticus</name>
    <dbReference type="NCBI Taxonomy" id="126569"/>
    <lineage>
        <taxon>Bacteria</taxon>
        <taxon>Bacillati</taxon>
        <taxon>Bacillota</taxon>
        <taxon>Bacilli</taxon>
        <taxon>Bacillales</taxon>
        <taxon>Paenibacillaceae</taxon>
        <taxon>Paenibacillus</taxon>
    </lineage>
</organism>
<comment type="caution">
    <text evidence="1">The sequence shown here is derived from an EMBL/GenBank/DDBJ whole genome shotgun (WGS) entry which is preliminary data.</text>
</comment>
<protein>
    <submittedName>
        <fullName evidence="1">Uncharacterized protein</fullName>
    </submittedName>
</protein>
<gene>
    <name evidence="1" type="ORF">MU1_46020</name>
</gene>
<proteinExistence type="predicted"/>
<evidence type="ECO:0000313" key="2">
    <source>
        <dbReference type="Proteomes" id="UP001157114"/>
    </source>
</evidence>
<accession>A0ABQ6GLN2</accession>
<dbReference type="Proteomes" id="UP001157114">
    <property type="component" value="Unassembled WGS sequence"/>
</dbReference>
<reference evidence="1 2" key="1">
    <citation type="submission" date="2023-03" db="EMBL/GenBank/DDBJ databases">
        <title>Draft genome sequence of the bacteria which degrade cell wall of Tricholomamatutake.</title>
        <authorList>
            <person name="Konishi Y."/>
            <person name="Fukuta Y."/>
            <person name="Shirasaka N."/>
        </authorList>
    </citation>
    <scope>NUCLEOTIDE SEQUENCE [LARGE SCALE GENOMIC DNA]</scope>
    <source>
        <strain evidence="2">mu1</strain>
    </source>
</reference>
<sequence>MLGPGLQTIPSDTAPKAIKDPVLTIFSLPTLRYFSNVIILLEARKGGISNLIFIEKIAQIHISILTQKKAG</sequence>
<name>A0ABQ6GLN2_9BACL</name>
<evidence type="ECO:0000313" key="1">
    <source>
        <dbReference type="EMBL" id="GLX70256.1"/>
    </source>
</evidence>
<dbReference type="EMBL" id="BSSQ01000018">
    <property type="protein sequence ID" value="GLX70256.1"/>
    <property type="molecule type" value="Genomic_DNA"/>
</dbReference>